<dbReference type="AlphaFoldDB" id="A6JW95"/>
<proteinExistence type="predicted"/>
<evidence type="ECO:0000313" key="1">
    <source>
        <dbReference type="EMBL" id="EDL75503.1"/>
    </source>
</evidence>
<organism evidence="1 2">
    <name type="scientific">Rattus norvegicus</name>
    <name type="common">Rat</name>
    <dbReference type="NCBI Taxonomy" id="10116"/>
    <lineage>
        <taxon>Eukaryota</taxon>
        <taxon>Metazoa</taxon>
        <taxon>Chordata</taxon>
        <taxon>Craniata</taxon>
        <taxon>Vertebrata</taxon>
        <taxon>Euteleostomi</taxon>
        <taxon>Mammalia</taxon>
        <taxon>Eutheria</taxon>
        <taxon>Euarchontoglires</taxon>
        <taxon>Glires</taxon>
        <taxon>Rodentia</taxon>
        <taxon>Myomorpha</taxon>
        <taxon>Muroidea</taxon>
        <taxon>Muridae</taxon>
        <taxon>Murinae</taxon>
        <taxon>Rattus</taxon>
    </lineage>
</organism>
<evidence type="ECO:0000313" key="2">
    <source>
        <dbReference type="Proteomes" id="UP000234681"/>
    </source>
</evidence>
<sequence>MSKKEFLWTENQISPQFIGNIHERIIWAGKMAQQVQVLAAKTDNLSSSPRPC</sequence>
<name>A6JW95_RAT</name>
<accession>A6JW95</accession>
<dbReference type="Proteomes" id="UP000234681">
    <property type="component" value="Chromosome 9"/>
</dbReference>
<dbReference type="EMBL" id="CH474004">
    <property type="protein sequence ID" value="EDL75503.1"/>
    <property type="molecule type" value="Genomic_DNA"/>
</dbReference>
<gene>
    <name evidence="1" type="ORF">rCG_23713</name>
</gene>
<reference evidence="2" key="1">
    <citation type="submission" date="2005-09" db="EMBL/GenBank/DDBJ databases">
        <authorList>
            <person name="Mural R.J."/>
            <person name="Li P.W."/>
            <person name="Adams M.D."/>
            <person name="Amanatides P.G."/>
            <person name="Baden-Tillson H."/>
            <person name="Barnstead M."/>
            <person name="Chin S.H."/>
            <person name="Dew I."/>
            <person name="Evans C.A."/>
            <person name="Ferriera S."/>
            <person name="Flanigan M."/>
            <person name="Fosler C."/>
            <person name="Glodek A."/>
            <person name="Gu Z."/>
            <person name="Holt R.A."/>
            <person name="Jennings D."/>
            <person name="Kraft C.L."/>
            <person name="Lu F."/>
            <person name="Nguyen T."/>
            <person name="Nusskern D.R."/>
            <person name="Pfannkoch C.M."/>
            <person name="Sitter C."/>
            <person name="Sutton G.G."/>
            <person name="Venter J.C."/>
            <person name="Wang Z."/>
            <person name="Woodage T."/>
            <person name="Zheng X.H."/>
            <person name="Zhong F."/>
        </authorList>
    </citation>
    <scope>NUCLEOTIDE SEQUENCE [LARGE SCALE GENOMIC DNA]</scope>
    <source>
        <strain>BN</strain>
        <strain evidence="2">Sprague-Dawley</strain>
    </source>
</reference>
<protein>
    <submittedName>
        <fullName evidence="1">RCG23713</fullName>
    </submittedName>
</protein>
<feature type="non-terminal residue" evidence="1">
    <location>
        <position position="52"/>
    </location>
</feature>